<keyword evidence="1" id="KW-0378">Hydrolase</keyword>
<evidence type="ECO:0000259" key="2">
    <source>
        <dbReference type="Pfam" id="PF03629"/>
    </source>
</evidence>
<dbReference type="Gene3D" id="3.40.50.1110">
    <property type="entry name" value="SGNH hydrolase"/>
    <property type="match status" value="1"/>
</dbReference>
<evidence type="ECO:0000313" key="3">
    <source>
        <dbReference type="EMBL" id="RNL63581.1"/>
    </source>
</evidence>
<protein>
    <recommendedName>
        <fullName evidence="2">Sialate O-acetylesterase domain-containing protein</fullName>
    </recommendedName>
</protein>
<dbReference type="PANTHER" id="PTHR31988">
    <property type="entry name" value="ESTERASE, PUTATIVE (DUF303)-RELATED"/>
    <property type="match status" value="1"/>
</dbReference>
<dbReference type="PANTHER" id="PTHR31988:SF19">
    <property type="entry name" value="9-O-ACETYL-N-ACETYLNEURAMINIC ACID DEACETYLASE-RELATED"/>
    <property type="match status" value="1"/>
</dbReference>
<dbReference type="Proteomes" id="UP000273807">
    <property type="component" value="Unassembled WGS sequence"/>
</dbReference>
<sequence length="679" mass="69028">MAGSGRSWRAPGRGRRSAEALRRVTMRGLLASMTVCALLLAGVMPAQAREPVTALRVFLAVGQSNMSGRGLPIGGPEDKVDPRIFQFGAKNRTLRPGRIHLDMHDSPSGISPATTFAREYLKAQPESVGVLIIPAAHGGTAFTSASGTLTWSVGKASAPEYDLPELAIAQTLEGIAAARAAGYAVSLEGILWHQGESNARMSTAAYSAHLDELIGHFRSRLQAPALPFVVGGMTPEGIDAIPGRKNVDRSHRETPSRVVHTGFADAMRGGLNAGDITHFSRTGVEYLGKTYLSGYWRAAGNAGAGSTPAGYPGQTVAVPATRILDTRLSSGRVPGGGSVTFKVAGVNGLPVDIAAVAINLTVTEAASFGFITAHASGTGKPNASNVNYAAGQTVPNLAVVPVGADGKVILSNTSTGSVQLVADVSAYFRAGTPSVPGAFKSIAPTRFLDTRTSSGKVIGGRAVSFTVAGTRGVPANAAAVVLNLTATETKASGFLTAHATGTGRPNASNVNYGAGQTIPNLVVVPIGRSGKVTISNTSSGSAQVVADVSGYFLAGEPARAGSLDALAVPTRFLDTRVSSGRVPAGGSVALQVAGVNGLPATLSAVVVNLTVTEARSAGFLTAFASGAARPNASNVNFAPGQTVPNLAVVPVGPDGRIRIANSSGGSVQLVADVSGYIMK</sequence>
<dbReference type="Pfam" id="PF03629">
    <property type="entry name" value="SASA"/>
    <property type="match status" value="1"/>
</dbReference>
<name>A0A3N0CJZ0_9MICC</name>
<keyword evidence="4" id="KW-1185">Reference proteome</keyword>
<dbReference type="InterPro" id="IPR036514">
    <property type="entry name" value="SGNH_hydro_sf"/>
</dbReference>
<gene>
    <name evidence="3" type="ORF">D7003_00560</name>
</gene>
<feature type="domain" description="Sialate O-acetylesterase" evidence="2">
    <location>
        <begin position="56"/>
        <end position="295"/>
    </location>
</feature>
<dbReference type="GO" id="GO:0016787">
    <property type="term" value="F:hydrolase activity"/>
    <property type="evidence" value="ECO:0007669"/>
    <property type="project" value="UniProtKB-KW"/>
</dbReference>
<dbReference type="EMBL" id="RBED01000002">
    <property type="protein sequence ID" value="RNL63581.1"/>
    <property type="molecule type" value="Genomic_DNA"/>
</dbReference>
<dbReference type="InterPro" id="IPR005181">
    <property type="entry name" value="SASA"/>
</dbReference>
<dbReference type="RefSeq" id="WP_123253586.1">
    <property type="nucleotide sequence ID" value="NZ_RBED01000002.1"/>
</dbReference>
<dbReference type="OrthoDB" id="4855196at2"/>
<dbReference type="SUPFAM" id="SSF52266">
    <property type="entry name" value="SGNH hydrolase"/>
    <property type="match status" value="1"/>
</dbReference>
<accession>A0A3N0CJZ0</accession>
<evidence type="ECO:0000313" key="4">
    <source>
        <dbReference type="Proteomes" id="UP000273807"/>
    </source>
</evidence>
<organism evidence="3 4">
    <name type="scientific">Arthrobacter oryzae</name>
    <dbReference type="NCBI Taxonomy" id="409290"/>
    <lineage>
        <taxon>Bacteria</taxon>
        <taxon>Bacillati</taxon>
        <taxon>Actinomycetota</taxon>
        <taxon>Actinomycetes</taxon>
        <taxon>Micrococcales</taxon>
        <taxon>Micrococcaceae</taxon>
        <taxon>Arthrobacter</taxon>
    </lineage>
</organism>
<dbReference type="InterPro" id="IPR052940">
    <property type="entry name" value="Carb_Esterase_6"/>
</dbReference>
<dbReference type="AlphaFoldDB" id="A0A3N0CJZ0"/>
<proteinExistence type="predicted"/>
<comment type="caution">
    <text evidence="3">The sequence shown here is derived from an EMBL/GenBank/DDBJ whole genome shotgun (WGS) entry which is preliminary data.</text>
</comment>
<reference evidence="3 4" key="1">
    <citation type="submission" date="2018-10" db="EMBL/GenBank/DDBJ databases">
        <title>Genome sequencing of Arthrobacter oryzae TNB02.</title>
        <authorList>
            <person name="Cho Y.-J."/>
            <person name="Cho A."/>
            <person name="Kim O.-S."/>
        </authorList>
    </citation>
    <scope>NUCLEOTIDE SEQUENCE [LARGE SCALE GENOMIC DNA]</scope>
    <source>
        <strain evidence="3 4">TNB02</strain>
    </source>
</reference>
<evidence type="ECO:0000256" key="1">
    <source>
        <dbReference type="ARBA" id="ARBA00022801"/>
    </source>
</evidence>